<feature type="transmembrane region" description="Helical" evidence="2">
    <location>
        <begin position="189"/>
        <end position="211"/>
    </location>
</feature>
<dbReference type="KEGG" id="olu:OSTLU_33387"/>
<name>A4S2B1_OSTLU</name>
<keyword evidence="4" id="KW-1185">Reference proteome</keyword>
<dbReference type="Gene3D" id="1.20.1530.20">
    <property type="match status" value="1"/>
</dbReference>
<dbReference type="InterPro" id="IPR038770">
    <property type="entry name" value="Na+/solute_symporter_sf"/>
</dbReference>
<dbReference type="InterPro" id="IPR016833">
    <property type="entry name" value="Put_Na-Bile_cotransptr"/>
</dbReference>
<dbReference type="OrthoDB" id="188035at2759"/>
<evidence type="ECO:0000313" key="3">
    <source>
        <dbReference type="EMBL" id="ABO97792.1"/>
    </source>
</evidence>
<keyword evidence="2" id="KW-0812">Transmembrane</keyword>
<accession>A4S2B1</accession>
<dbReference type="GO" id="GO:0005886">
    <property type="term" value="C:plasma membrane"/>
    <property type="evidence" value="ECO:0007669"/>
    <property type="project" value="TreeGrafter"/>
</dbReference>
<dbReference type="eggNOG" id="KOG4821">
    <property type="taxonomic scope" value="Eukaryota"/>
</dbReference>
<feature type="region of interest" description="Disordered" evidence="1">
    <location>
        <begin position="1"/>
        <end position="42"/>
    </location>
</feature>
<dbReference type="GeneID" id="5003593"/>
<keyword evidence="2" id="KW-1133">Transmembrane helix</keyword>
<evidence type="ECO:0000256" key="2">
    <source>
        <dbReference type="SAM" id="Phobius"/>
    </source>
</evidence>
<protein>
    <submittedName>
        <fullName evidence="3">BASS family transporter: sodium ion/bile acid</fullName>
    </submittedName>
</protein>
<feature type="transmembrane region" description="Helical" evidence="2">
    <location>
        <begin position="127"/>
        <end position="148"/>
    </location>
</feature>
<dbReference type="RefSeq" id="XP_001419499.1">
    <property type="nucleotide sequence ID" value="XM_001419462.1"/>
</dbReference>
<proteinExistence type="predicted"/>
<feature type="transmembrane region" description="Helical" evidence="2">
    <location>
        <begin position="355"/>
        <end position="374"/>
    </location>
</feature>
<dbReference type="HOGENOM" id="CLU_039013_0_1_1"/>
<dbReference type="Pfam" id="PF13593">
    <property type="entry name" value="SBF_like"/>
    <property type="match status" value="1"/>
</dbReference>
<dbReference type="Proteomes" id="UP000001568">
    <property type="component" value="Chromosome 9"/>
</dbReference>
<evidence type="ECO:0000256" key="1">
    <source>
        <dbReference type="SAM" id="MobiDB-lite"/>
    </source>
</evidence>
<dbReference type="PANTHER" id="PTHR18640:SF5">
    <property type="entry name" value="SODIUM_BILE ACID COTRANSPORTER 7"/>
    <property type="match status" value="1"/>
</dbReference>
<dbReference type="OMA" id="HICQLFI"/>
<sequence length="385" mass="40513">MRRGRSVSTPREGRHRRRVDARSRASEDDPDGEDDTSDARGSDDGVRAVKAWLRENFFFAGVGAAACASASPEFRDVVESFGGAAGGSWGSGGLEKYAIAALFFIAGVGLPVRALKEAASDVSLNAFTQAFIFVFPTIVIAAAAPVLIESGWLSENVVDGLFVLACLPTTVGSGVAFTRSANGNVEAALLNSMAANLAGIFLTPALIHFYLGADSSVDPIASSSKLLVQAFLPVALGMSLRLIPGVASAAEGGLKEPSKLLGDAILLAIIAKTFVTAEQSEAGMLDFNSSAHLVSVLLVFMLLHKGSIFLAASRVGAFSREDVVCALYMGSHKTLAFGLPLISTTFEGDPNLASYVLPLVIYHPLQIFASSLLARPLARYEKRRE</sequence>
<dbReference type="EMBL" id="CP000589">
    <property type="protein sequence ID" value="ABO97792.1"/>
    <property type="molecule type" value="Genomic_DNA"/>
</dbReference>
<organism evidence="3 4">
    <name type="scientific">Ostreococcus lucimarinus (strain CCE9901)</name>
    <dbReference type="NCBI Taxonomy" id="436017"/>
    <lineage>
        <taxon>Eukaryota</taxon>
        <taxon>Viridiplantae</taxon>
        <taxon>Chlorophyta</taxon>
        <taxon>Mamiellophyceae</taxon>
        <taxon>Mamiellales</taxon>
        <taxon>Bathycoccaceae</taxon>
        <taxon>Ostreococcus</taxon>
    </lineage>
</organism>
<dbReference type="PANTHER" id="PTHR18640">
    <property type="entry name" value="SOLUTE CARRIER FAMILY 10 MEMBER 7"/>
    <property type="match status" value="1"/>
</dbReference>
<feature type="transmembrane region" description="Helical" evidence="2">
    <location>
        <begin position="160"/>
        <end position="177"/>
    </location>
</feature>
<feature type="transmembrane region" description="Helical" evidence="2">
    <location>
        <begin position="226"/>
        <end position="248"/>
    </location>
</feature>
<feature type="transmembrane region" description="Helical" evidence="2">
    <location>
        <begin position="323"/>
        <end position="343"/>
    </location>
</feature>
<feature type="transmembrane region" description="Helical" evidence="2">
    <location>
        <begin position="289"/>
        <end position="311"/>
    </location>
</feature>
<keyword evidence="2" id="KW-0472">Membrane</keyword>
<evidence type="ECO:0000313" key="4">
    <source>
        <dbReference type="Proteomes" id="UP000001568"/>
    </source>
</evidence>
<feature type="transmembrane region" description="Helical" evidence="2">
    <location>
        <begin position="260"/>
        <end position="277"/>
    </location>
</feature>
<dbReference type="Gramene" id="ABO97792">
    <property type="protein sequence ID" value="ABO97792"/>
    <property type="gene ID" value="OSTLU_33387"/>
</dbReference>
<reference evidence="3 4" key="1">
    <citation type="journal article" date="2007" name="Proc. Natl. Acad. Sci. U.S.A.">
        <title>The tiny eukaryote Ostreococcus provides genomic insights into the paradox of plankton speciation.</title>
        <authorList>
            <person name="Palenik B."/>
            <person name="Grimwood J."/>
            <person name="Aerts A."/>
            <person name="Rouze P."/>
            <person name="Salamov A."/>
            <person name="Putnam N."/>
            <person name="Dupont C."/>
            <person name="Jorgensen R."/>
            <person name="Derelle E."/>
            <person name="Rombauts S."/>
            <person name="Zhou K."/>
            <person name="Otillar R."/>
            <person name="Merchant S.S."/>
            <person name="Podell S."/>
            <person name="Gaasterland T."/>
            <person name="Napoli C."/>
            <person name="Gendler K."/>
            <person name="Manuell A."/>
            <person name="Tai V."/>
            <person name="Vallon O."/>
            <person name="Piganeau G."/>
            <person name="Jancek S."/>
            <person name="Heijde M."/>
            <person name="Jabbari K."/>
            <person name="Bowler C."/>
            <person name="Lohr M."/>
            <person name="Robbens S."/>
            <person name="Werner G."/>
            <person name="Dubchak I."/>
            <person name="Pazour G.J."/>
            <person name="Ren Q."/>
            <person name="Paulsen I."/>
            <person name="Delwiche C."/>
            <person name="Schmutz J."/>
            <person name="Rokhsar D."/>
            <person name="Van de Peer Y."/>
            <person name="Moreau H."/>
            <person name="Grigoriev I.V."/>
        </authorList>
    </citation>
    <scope>NUCLEOTIDE SEQUENCE [LARGE SCALE GENOMIC DNA]</scope>
    <source>
        <strain evidence="3 4">CCE9901</strain>
    </source>
</reference>
<dbReference type="AlphaFoldDB" id="A4S2B1"/>
<gene>
    <name evidence="3" type="ORF">OSTLU_33387</name>
</gene>